<evidence type="ECO:0000256" key="2">
    <source>
        <dbReference type="ARBA" id="ARBA00022692"/>
    </source>
</evidence>
<evidence type="ECO:0000313" key="14">
    <source>
        <dbReference type="EMBL" id="KAG2461781.1"/>
    </source>
</evidence>
<protein>
    <submittedName>
        <fullName evidence="14">SUCO factor</fullName>
    </submittedName>
</protein>
<feature type="non-terminal residue" evidence="14">
    <location>
        <position position="1259"/>
    </location>
</feature>
<reference evidence="14 15" key="1">
    <citation type="journal article" date="2021" name="Cell">
        <title>Tracing the genetic footprints of vertebrate landing in non-teleost ray-finned fishes.</title>
        <authorList>
            <person name="Bi X."/>
            <person name="Wang K."/>
            <person name="Yang L."/>
            <person name="Pan H."/>
            <person name="Jiang H."/>
            <person name="Wei Q."/>
            <person name="Fang M."/>
            <person name="Yu H."/>
            <person name="Zhu C."/>
            <person name="Cai Y."/>
            <person name="He Y."/>
            <person name="Gan X."/>
            <person name="Zeng H."/>
            <person name="Yu D."/>
            <person name="Zhu Y."/>
            <person name="Jiang H."/>
            <person name="Qiu Q."/>
            <person name="Yang H."/>
            <person name="Zhang Y.E."/>
            <person name="Wang W."/>
            <person name="Zhu M."/>
            <person name="He S."/>
            <person name="Zhang G."/>
        </authorList>
    </citation>
    <scope>NUCLEOTIDE SEQUENCE [LARGE SCALE GENOMIC DNA]</scope>
    <source>
        <strain evidence="14">Bchr_013</strain>
    </source>
</reference>
<proteinExistence type="inferred from homology"/>
<evidence type="ECO:0000259" key="13">
    <source>
        <dbReference type="PROSITE" id="PS51469"/>
    </source>
</evidence>
<keyword evidence="3" id="KW-0732">Signal</keyword>
<feature type="region of interest" description="Disordered" evidence="12">
    <location>
        <begin position="164"/>
        <end position="354"/>
    </location>
</feature>
<gene>
    <name evidence="14" type="primary">Suco</name>
    <name evidence="14" type="ORF">GTO96_0009074</name>
</gene>
<accession>A0A8X7X5K8</accession>
<evidence type="ECO:0000256" key="6">
    <source>
        <dbReference type="ARBA" id="ARBA00023136"/>
    </source>
</evidence>
<evidence type="ECO:0000256" key="1">
    <source>
        <dbReference type="ARBA" id="ARBA00004389"/>
    </source>
</evidence>
<keyword evidence="2" id="KW-0812">Transmembrane</keyword>
<dbReference type="EMBL" id="JAATIS010004524">
    <property type="protein sequence ID" value="KAG2461781.1"/>
    <property type="molecule type" value="Genomic_DNA"/>
</dbReference>
<dbReference type="GO" id="GO:0005789">
    <property type="term" value="C:endoplasmic reticulum membrane"/>
    <property type="evidence" value="ECO:0007669"/>
    <property type="project" value="UniProtKB-SubCell"/>
</dbReference>
<comment type="similarity">
    <text evidence="9">Belongs to the SLP1 family.</text>
</comment>
<comment type="subunit">
    <text evidence="10">Interacts with EMP65.</text>
</comment>
<dbReference type="InterPro" id="IPR012919">
    <property type="entry name" value="SUN_dom"/>
</dbReference>
<evidence type="ECO:0000256" key="8">
    <source>
        <dbReference type="ARBA" id="ARBA00046288"/>
    </source>
</evidence>
<dbReference type="PANTHER" id="PTHR12953">
    <property type="entry name" value="MEMBRANE PROTEIN CH1 RELATED"/>
    <property type="match status" value="1"/>
</dbReference>
<keyword evidence="4" id="KW-0256">Endoplasmic reticulum</keyword>
<feature type="compositionally biased region" description="Basic and acidic residues" evidence="12">
    <location>
        <begin position="815"/>
        <end position="831"/>
    </location>
</feature>
<dbReference type="SUPFAM" id="SSF49785">
    <property type="entry name" value="Galactose-binding domain-like"/>
    <property type="match status" value="1"/>
</dbReference>
<comment type="caution">
    <text evidence="14">The sequence shown here is derived from an EMBL/GenBank/DDBJ whole genome shotgun (WGS) entry which is preliminary data.</text>
</comment>
<evidence type="ECO:0000256" key="5">
    <source>
        <dbReference type="ARBA" id="ARBA00022989"/>
    </source>
</evidence>
<feature type="compositionally biased region" description="Polar residues" evidence="12">
    <location>
        <begin position="803"/>
        <end position="814"/>
    </location>
</feature>
<evidence type="ECO:0000256" key="4">
    <source>
        <dbReference type="ARBA" id="ARBA00022824"/>
    </source>
</evidence>
<evidence type="ECO:0000256" key="3">
    <source>
        <dbReference type="ARBA" id="ARBA00022729"/>
    </source>
</evidence>
<dbReference type="Gene3D" id="2.60.120.260">
    <property type="entry name" value="Galactose-binding domain-like"/>
    <property type="match status" value="1"/>
</dbReference>
<feature type="compositionally biased region" description="Basic and acidic residues" evidence="12">
    <location>
        <begin position="301"/>
        <end position="313"/>
    </location>
</feature>
<evidence type="ECO:0000313" key="15">
    <source>
        <dbReference type="Proteomes" id="UP000886611"/>
    </source>
</evidence>
<dbReference type="GO" id="GO:0046850">
    <property type="term" value="P:regulation of bone remodeling"/>
    <property type="evidence" value="ECO:0007669"/>
    <property type="project" value="TreeGrafter"/>
</dbReference>
<dbReference type="Proteomes" id="UP000886611">
    <property type="component" value="Unassembled WGS sequence"/>
</dbReference>
<organism evidence="14 15">
    <name type="scientific">Polypterus senegalus</name>
    <name type="common">Senegal bichir</name>
    <dbReference type="NCBI Taxonomy" id="55291"/>
    <lineage>
        <taxon>Eukaryota</taxon>
        <taxon>Metazoa</taxon>
        <taxon>Chordata</taxon>
        <taxon>Craniata</taxon>
        <taxon>Vertebrata</taxon>
        <taxon>Euteleostomi</taxon>
        <taxon>Actinopterygii</taxon>
        <taxon>Polypteriformes</taxon>
        <taxon>Polypteridae</taxon>
        <taxon>Polypterus</taxon>
    </lineage>
</organism>
<keyword evidence="5" id="KW-1133">Transmembrane helix</keyword>
<dbReference type="FunFam" id="2.60.120.260:FF:000099">
    <property type="entry name" value="Uncharacterized protein, isoform C"/>
    <property type="match status" value="1"/>
</dbReference>
<sequence>MKGFHRVWADCYETEGHVMAKPPPLLEAVAIEWAGAKVCSTAVQVPLATLRGTGEWKEDQFRNWHCPSGAYASGLMAPSFLRYPYPHVFCTEDGTTASVHFTNEAGPQARKEDKKKVKYCLGGQSWGSVQLSPSLWLMFQFYCLLCQEEEDLHSSYAVGLKTERSRQEESLQDKEHQQLHSKEPPAAKEDNVSPRYGPEPETAEGPEPDPDPADPAAAAPAVENSSSVSPFTASPTTAAPPEQPTADCETGRTLAQSEPPAFGTPLDSFSGDLVENASSSQGLEPQPPLEADDKDPGVNITDRDGYPGNRKDISPTPPGDIPTFDEWKKQVMEDEKEKSQSLHPSSNGGTHPVKKVQKNFSNYASVECGAKILAANIEAKSTSAILMENMDLYMLNPCSAKIWFVIELCEPIQVKQLDVANFELFSSTPKDFVVAISDRYPTSKWIKLGTFHAREERTVQSFPLDEQLYAKYVKVELVSHFGSEHFCPLSLIRVFGTSMVEEYEESQYSLERPEYLDEDYDFPPGYVPQEDKDSKNLLGSATNAIMNMMNIAVKMLGAKSELEEVNQTEANLSSRVAEVVVEPEMTTPPVSLSTLWPDLPESSVPIIPEEVVVPTQETPAPIVQLIEGDDEEPSESTVTLVNEGDEEEEIQDWHTLESKTYCSGAAAISCVASFPEFVQSQCSISRAIKSIEQPLLSKMPVSLSVAETVEQASSQFSPEATSEWRPATPSMELLQPLELGNPEVSLGMVAWPPELEPSQSPLPHTSTMSSVASAQVTPLDKIPDLSVGEERDLGTSPAPPTVEDQSTVAVSSPEDSPKEILENLPSEEEKQPSASIAEPASSAGQVSEMSVEVAVEVEDADDYILSGSSSNGLLHRTATDFYAELQNSTDPSGANGNQMHGSNQKESVFMRLNNRIKALEMNMSLSSRYLEELSQRYRKQMEEMQRAFNKTIIKLQNTSMLAEEQDQRQTESIQTLQSQLHNLTNLMLNLSATVAQLQGEVGPAVRDEGQASSMKVSDTRGYLVATLLLALCLGLLLCLQCCRNCPAGHEKSGSIIPKSNHYPSPKRCFSSYDDMSLRRRTSYPLVKSRSVEMASEVGPDDLFIVEPLRFSPETKKKKRCKGKGDKVETLKPCIPALPAANGGHKCNGLLAHSQTTFLPSGEMCTSSYKGPPSEGSSEGSSHSDESYFCGIATCTRLCNGQLPARAKVDKRTSFKARRSKAPSQGKYIGDLVQAKGESIVSLQEIGVGTFGVTALSGHV</sequence>
<keyword evidence="15" id="KW-1185">Reference proteome</keyword>
<dbReference type="PANTHER" id="PTHR12953:SF0">
    <property type="entry name" value="SUN DOMAIN-CONTAINING OSSIFICATION FACTOR"/>
    <property type="match status" value="1"/>
</dbReference>
<feature type="compositionally biased region" description="Basic and acidic residues" evidence="12">
    <location>
        <begin position="164"/>
        <end position="192"/>
    </location>
</feature>
<feature type="compositionally biased region" description="Polar residues" evidence="12">
    <location>
        <begin position="764"/>
        <end position="776"/>
    </location>
</feature>
<evidence type="ECO:0000256" key="12">
    <source>
        <dbReference type="SAM" id="MobiDB-lite"/>
    </source>
</evidence>
<evidence type="ECO:0000256" key="11">
    <source>
        <dbReference type="SAM" id="Coils"/>
    </source>
</evidence>
<dbReference type="InterPro" id="IPR045120">
    <property type="entry name" value="Suco/Slp1-like"/>
</dbReference>
<name>A0A8X7X5K8_POLSE</name>
<dbReference type="AlphaFoldDB" id="A0A8X7X5K8"/>
<keyword evidence="7" id="KW-0325">Glycoprotein</keyword>
<dbReference type="GO" id="GO:0034975">
    <property type="term" value="P:protein folding in endoplasmic reticulum"/>
    <property type="evidence" value="ECO:0007669"/>
    <property type="project" value="TreeGrafter"/>
</dbReference>
<keyword evidence="11" id="KW-0175">Coiled coil</keyword>
<dbReference type="InterPro" id="IPR008979">
    <property type="entry name" value="Galactose-bd-like_sf"/>
</dbReference>
<feature type="compositionally biased region" description="Basic and acidic residues" evidence="12">
    <location>
        <begin position="325"/>
        <end position="340"/>
    </location>
</feature>
<feature type="domain" description="SUN" evidence="13">
    <location>
        <begin position="337"/>
        <end position="499"/>
    </location>
</feature>
<evidence type="ECO:0000256" key="10">
    <source>
        <dbReference type="ARBA" id="ARBA00064635"/>
    </source>
</evidence>
<evidence type="ECO:0000256" key="7">
    <source>
        <dbReference type="ARBA" id="ARBA00023180"/>
    </source>
</evidence>
<dbReference type="Pfam" id="PF07738">
    <property type="entry name" value="Sad1_UNC"/>
    <property type="match status" value="1"/>
</dbReference>
<feature type="compositionally biased region" description="Low complexity" evidence="12">
    <location>
        <begin position="832"/>
        <end position="843"/>
    </location>
</feature>
<keyword evidence="6" id="KW-0472">Membrane</keyword>
<feature type="compositionally biased region" description="Low complexity" evidence="12">
    <location>
        <begin position="214"/>
        <end position="246"/>
    </location>
</feature>
<dbReference type="PROSITE" id="PS51469">
    <property type="entry name" value="SUN"/>
    <property type="match status" value="1"/>
</dbReference>
<feature type="coiled-coil region" evidence="11">
    <location>
        <begin position="930"/>
        <end position="1000"/>
    </location>
</feature>
<feature type="non-terminal residue" evidence="14">
    <location>
        <position position="1"/>
    </location>
</feature>
<feature type="region of interest" description="Disordered" evidence="12">
    <location>
        <begin position="755"/>
        <end position="849"/>
    </location>
</feature>
<feature type="compositionally biased region" description="Acidic residues" evidence="12">
    <location>
        <begin position="201"/>
        <end position="212"/>
    </location>
</feature>
<evidence type="ECO:0000256" key="9">
    <source>
        <dbReference type="ARBA" id="ARBA00061226"/>
    </source>
</evidence>
<comment type="subcellular location">
    <subcellularLocation>
        <location evidence="8">Endomembrane system</location>
        <topology evidence="8">Single-pass type I membrane protein</topology>
    </subcellularLocation>
    <subcellularLocation>
        <location evidence="1">Endoplasmic reticulum membrane</location>
        <topology evidence="1">Single-pass membrane protein</topology>
    </subcellularLocation>
</comment>